<evidence type="ECO:0000313" key="5">
    <source>
        <dbReference type="WBParaSite" id="ACAC_0001119901-mRNA-1"/>
    </source>
</evidence>
<organism evidence="4 5">
    <name type="scientific">Angiostrongylus cantonensis</name>
    <name type="common">Rat lungworm</name>
    <dbReference type="NCBI Taxonomy" id="6313"/>
    <lineage>
        <taxon>Eukaryota</taxon>
        <taxon>Metazoa</taxon>
        <taxon>Ecdysozoa</taxon>
        <taxon>Nematoda</taxon>
        <taxon>Chromadorea</taxon>
        <taxon>Rhabditida</taxon>
        <taxon>Rhabditina</taxon>
        <taxon>Rhabditomorpha</taxon>
        <taxon>Strongyloidea</taxon>
        <taxon>Metastrongylidae</taxon>
        <taxon>Angiostrongylus</taxon>
    </lineage>
</organism>
<keyword evidence="2" id="KW-1133">Transmembrane helix</keyword>
<dbReference type="AlphaFoldDB" id="A0A0K0DIQ3"/>
<dbReference type="GO" id="GO:0040029">
    <property type="term" value="P:epigenetic regulation of gene expression"/>
    <property type="evidence" value="ECO:0007669"/>
    <property type="project" value="TreeGrafter"/>
</dbReference>
<keyword evidence="4" id="KW-1185">Reference proteome</keyword>
<feature type="domain" description="Histone deacetylase" evidence="3">
    <location>
        <begin position="1"/>
        <end position="74"/>
    </location>
</feature>
<evidence type="ECO:0000259" key="3">
    <source>
        <dbReference type="Pfam" id="PF00850"/>
    </source>
</evidence>
<dbReference type="InterPro" id="IPR023696">
    <property type="entry name" value="Ureohydrolase_dom_sf"/>
</dbReference>
<evidence type="ECO:0000256" key="1">
    <source>
        <dbReference type="ARBA" id="ARBA00048287"/>
    </source>
</evidence>
<evidence type="ECO:0000313" key="4">
    <source>
        <dbReference type="Proteomes" id="UP000035642"/>
    </source>
</evidence>
<dbReference type="PANTHER" id="PTHR10625">
    <property type="entry name" value="HISTONE DEACETYLASE HDAC1-RELATED"/>
    <property type="match status" value="1"/>
</dbReference>
<dbReference type="Gene3D" id="3.40.800.20">
    <property type="entry name" value="Histone deacetylase domain"/>
    <property type="match status" value="1"/>
</dbReference>
<protein>
    <submittedName>
        <fullName evidence="5">Hist_deacetyl domain-containing protein</fullName>
    </submittedName>
</protein>
<reference evidence="5" key="2">
    <citation type="submission" date="2017-02" db="UniProtKB">
        <authorList>
            <consortium name="WormBaseParasite"/>
        </authorList>
    </citation>
    <scope>IDENTIFICATION</scope>
</reference>
<reference evidence="4" key="1">
    <citation type="submission" date="2012-09" db="EMBL/GenBank/DDBJ databases">
        <authorList>
            <person name="Martin A.A."/>
        </authorList>
    </citation>
    <scope>NUCLEOTIDE SEQUENCE</scope>
</reference>
<dbReference type="Pfam" id="PF00850">
    <property type="entry name" value="Hist_deacetyl"/>
    <property type="match status" value="1"/>
</dbReference>
<accession>A0A0K0DIQ3</accession>
<dbReference type="GO" id="GO:0141221">
    <property type="term" value="F:histone deacetylase activity, hydrolytic mechanism"/>
    <property type="evidence" value="ECO:0007669"/>
    <property type="project" value="UniProtKB-EC"/>
</dbReference>
<feature type="transmembrane region" description="Helical" evidence="2">
    <location>
        <begin position="80"/>
        <end position="101"/>
    </location>
</feature>
<dbReference type="InterPro" id="IPR023801">
    <property type="entry name" value="His_deacetylse_dom"/>
</dbReference>
<keyword evidence="2" id="KW-0812">Transmembrane</keyword>
<name>A0A0K0DIQ3_ANGCA</name>
<dbReference type="GO" id="GO:0000118">
    <property type="term" value="C:histone deacetylase complex"/>
    <property type="evidence" value="ECO:0007669"/>
    <property type="project" value="TreeGrafter"/>
</dbReference>
<comment type="catalytic activity">
    <reaction evidence="1">
        <text>N(6)-acetyl-L-lysyl-[histone] + H2O = L-lysyl-[histone] + acetate</text>
        <dbReference type="Rhea" id="RHEA:58196"/>
        <dbReference type="Rhea" id="RHEA-COMP:9845"/>
        <dbReference type="Rhea" id="RHEA-COMP:11338"/>
        <dbReference type="ChEBI" id="CHEBI:15377"/>
        <dbReference type="ChEBI" id="CHEBI:29969"/>
        <dbReference type="ChEBI" id="CHEBI:30089"/>
        <dbReference type="ChEBI" id="CHEBI:61930"/>
        <dbReference type="EC" id="3.5.1.98"/>
    </reaction>
</comment>
<dbReference type="PANTHER" id="PTHR10625:SF38">
    <property type="entry name" value="HISTONE DEACETYLASE 6, ISOFORM G"/>
    <property type="match status" value="1"/>
</dbReference>
<sequence>MFISIHRYENGKFWPHLKESNYDYIGASEGRGYNVNIPLNEVGCGDADYMAVFWNIIWPLATQFNPDFIIVSAGEAIKRLFYGTSLVFFLCLLILFQFCYLQLHRILIQLK</sequence>
<keyword evidence="2" id="KW-0472">Membrane</keyword>
<dbReference type="WBParaSite" id="ACAC_0001119901-mRNA-1">
    <property type="protein sequence ID" value="ACAC_0001119901-mRNA-1"/>
    <property type="gene ID" value="ACAC_0001119901"/>
</dbReference>
<dbReference type="Proteomes" id="UP000035642">
    <property type="component" value="Unassembled WGS sequence"/>
</dbReference>
<proteinExistence type="predicted"/>
<evidence type="ECO:0000256" key="2">
    <source>
        <dbReference type="SAM" id="Phobius"/>
    </source>
</evidence>
<dbReference type="InterPro" id="IPR037138">
    <property type="entry name" value="His_deacetylse_dom_sf"/>
</dbReference>
<dbReference type="STRING" id="6313.A0A0K0DIQ3"/>
<dbReference type="SUPFAM" id="SSF52768">
    <property type="entry name" value="Arginase/deacetylase"/>
    <property type="match status" value="1"/>
</dbReference>